<dbReference type="VEuPathDB" id="VectorBase:GAUT028148"/>
<name>A0A1A9V777_GLOAU</name>
<proteinExistence type="predicted"/>
<accession>A0A1A9V777</accession>
<evidence type="ECO:0000313" key="1">
    <source>
        <dbReference type="EnsemblMetazoa" id="GAUT028148-PA"/>
    </source>
</evidence>
<protein>
    <submittedName>
        <fullName evidence="1">Uncharacterized protein</fullName>
    </submittedName>
</protein>
<dbReference type="EnsemblMetazoa" id="GAUT028148-RA">
    <property type="protein sequence ID" value="GAUT028148-PA"/>
    <property type="gene ID" value="GAUT028148"/>
</dbReference>
<dbReference type="AlphaFoldDB" id="A0A1A9V777"/>
<reference evidence="1" key="1">
    <citation type="submission" date="2020-05" db="UniProtKB">
        <authorList>
            <consortium name="EnsemblMetazoa"/>
        </authorList>
    </citation>
    <scope>IDENTIFICATION</scope>
    <source>
        <strain evidence="1">TTRI</strain>
    </source>
</reference>
<sequence>MLWICIGLRPPRPEPRLEPAPVAAAATDIPVGPQAALKLMFEQNDMLDLRQFHADFNYFLSIRINISIRKLRVALNELLLDKRIETRTANANFAKNKRKMIPYVQCSHPSMSLIYYDGVLGGC</sequence>
<evidence type="ECO:0000313" key="2">
    <source>
        <dbReference type="Proteomes" id="UP000078200"/>
    </source>
</evidence>
<organism evidence="1 2">
    <name type="scientific">Glossina austeni</name>
    <name type="common">Savannah tsetse fly</name>
    <dbReference type="NCBI Taxonomy" id="7395"/>
    <lineage>
        <taxon>Eukaryota</taxon>
        <taxon>Metazoa</taxon>
        <taxon>Ecdysozoa</taxon>
        <taxon>Arthropoda</taxon>
        <taxon>Hexapoda</taxon>
        <taxon>Insecta</taxon>
        <taxon>Pterygota</taxon>
        <taxon>Neoptera</taxon>
        <taxon>Endopterygota</taxon>
        <taxon>Diptera</taxon>
        <taxon>Brachycera</taxon>
        <taxon>Muscomorpha</taxon>
        <taxon>Hippoboscoidea</taxon>
        <taxon>Glossinidae</taxon>
        <taxon>Glossina</taxon>
    </lineage>
</organism>
<dbReference type="Proteomes" id="UP000078200">
    <property type="component" value="Unassembled WGS sequence"/>
</dbReference>
<keyword evidence="2" id="KW-1185">Reference proteome</keyword>